<feature type="transmembrane region" description="Helical" evidence="6">
    <location>
        <begin position="340"/>
        <end position="360"/>
    </location>
</feature>
<dbReference type="Proteomes" id="UP001221217">
    <property type="component" value="Unassembled WGS sequence"/>
</dbReference>
<name>A0AAJ1MLP7_9SPIO</name>
<keyword evidence="4 6" id="KW-1133">Transmembrane helix</keyword>
<evidence type="ECO:0000256" key="6">
    <source>
        <dbReference type="SAM" id="Phobius"/>
    </source>
</evidence>
<feature type="transmembrane region" description="Helical" evidence="6">
    <location>
        <begin position="12"/>
        <end position="37"/>
    </location>
</feature>
<reference evidence="7 8" key="1">
    <citation type="submission" date="2022-12" db="EMBL/GenBank/DDBJ databases">
        <title>Metagenome assembled genome from gulf of manar.</title>
        <authorList>
            <person name="Kohli P."/>
            <person name="Pk S."/>
            <person name="Venkata Ramana C."/>
            <person name="Sasikala C."/>
        </authorList>
    </citation>
    <scope>NUCLEOTIDE SEQUENCE [LARGE SCALE GENOMIC DNA]</scope>
    <source>
        <strain evidence="7">JB008</strain>
    </source>
</reference>
<comment type="caution">
    <text evidence="7">The sequence shown here is derived from an EMBL/GenBank/DDBJ whole genome shotgun (WGS) entry which is preliminary data.</text>
</comment>
<evidence type="ECO:0000256" key="3">
    <source>
        <dbReference type="ARBA" id="ARBA00022692"/>
    </source>
</evidence>
<comment type="subcellular location">
    <subcellularLocation>
        <location evidence="1">Cell membrane</location>
        <topology evidence="1">Multi-pass membrane protein</topology>
    </subcellularLocation>
</comment>
<dbReference type="PANTHER" id="PTHR33529">
    <property type="entry name" value="SLR0882 PROTEIN-RELATED"/>
    <property type="match status" value="1"/>
</dbReference>
<dbReference type="Pfam" id="PF03739">
    <property type="entry name" value="LptF_LptG"/>
    <property type="match status" value="1"/>
</dbReference>
<evidence type="ECO:0000256" key="2">
    <source>
        <dbReference type="ARBA" id="ARBA00022475"/>
    </source>
</evidence>
<proteinExistence type="predicted"/>
<accession>A0AAJ1MLP7</accession>
<evidence type="ECO:0000256" key="1">
    <source>
        <dbReference type="ARBA" id="ARBA00004651"/>
    </source>
</evidence>
<evidence type="ECO:0000256" key="5">
    <source>
        <dbReference type="ARBA" id="ARBA00023136"/>
    </source>
</evidence>
<gene>
    <name evidence="7" type="ORF">PQJ61_03900</name>
</gene>
<keyword evidence="5 6" id="KW-0472">Membrane</keyword>
<dbReference type="InterPro" id="IPR005495">
    <property type="entry name" value="LptG/LptF_permease"/>
</dbReference>
<feature type="transmembrane region" description="Helical" evidence="6">
    <location>
        <begin position="103"/>
        <end position="121"/>
    </location>
</feature>
<keyword evidence="3 6" id="KW-0812">Transmembrane</keyword>
<dbReference type="EMBL" id="JAQQAL010000010">
    <property type="protein sequence ID" value="MDC7225890.1"/>
    <property type="molecule type" value="Genomic_DNA"/>
</dbReference>
<sequence>MARKFKGIYRYIAGEFLFSFFVAFLFFFFIFFVNQILLIAEEILSKNINLFSVLKLLFYSLPAIVSFAFPFGALVGALMAIGRLSSDNEVLAFQACGIPYSRLLLPIAVLGLVFSFGSFVINDIFLPLGQIKFSQLYREILYSNPELELSPYSIKRYQSSTIITGAINENGINDLVIIDKTPEKNRRLILADTASLNKLEEQNGVISLELDSVFIQTFDKQKKNDFNYLSSELMTYNILLRDISFAMSSPGPREMSSRDVKTEIDKKREVLNQKKDANFQKADRAGYNLNTEYIYQLSRPVQQRSLEFLSSHNKDYTAKINKTISDRSLQGYLVEYYKKFSLPFACFVFVMFAFPVGLFTKRSGRSVGFAVGLLVAVSYWGMLFAGQTFGIQNNASAGIAMWMPDIVIAVAATVAAAIRFRR</sequence>
<feature type="transmembrane region" description="Helical" evidence="6">
    <location>
        <begin position="399"/>
        <end position="418"/>
    </location>
</feature>
<protein>
    <submittedName>
        <fullName evidence="7">LptF/LptG family permease</fullName>
    </submittedName>
</protein>
<dbReference type="AlphaFoldDB" id="A0AAJ1MLP7"/>
<dbReference type="GO" id="GO:0043190">
    <property type="term" value="C:ATP-binding cassette (ABC) transporter complex"/>
    <property type="evidence" value="ECO:0007669"/>
    <property type="project" value="TreeGrafter"/>
</dbReference>
<dbReference type="GO" id="GO:0015920">
    <property type="term" value="P:lipopolysaccharide transport"/>
    <property type="evidence" value="ECO:0007669"/>
    <property type="project" value="TreeGrafter"/>
</dbReference>
<evidence type="ECO:0000313" key="7">
    <source>
        <dbReference type="EMBL" id="MDC7225890.1"/>
    </source>
</evidence>
<evidence type="ECO:0000256" key="4">
    <source>
        <dbReference type="ARBA" id="ARBA00022989"/>
    </source>
</evidence>
<evidence type="ECO:0000313" key="8">
    <source>
        <dbReference type="Proteomes" id="UP001221217"/>
    </source>
</evidence>
<feature type="transmembrane region" description="Helical" evidence="6">
    <location>
        <begin position="57"/>
        <end position="82"/>
    </location>
</feature>
<organism evidence="7 8">
    <name type="scientific">Candidatus Thalassospirochaeta sargassi</name>
    <dbReference type="NCBI Taxonomy" id="3119039"/>
    <lineage>
        <taxon>Bacteria</taxon>
        <taxon>Pseudomonadati</taxon>
        <taxon>Spirochaetota</taxon>
        <taxon>Spirochaetia</taxon>
        <taxon>Spirochaetales</taxon>
        <taxon>Spirochaetaceae</taxon>
        <taxon>Candidatus Thalassospirochaeta</taxon>
    </lineage>
</organism>
<dbReference type="PANTHER" id="PTHR33529:SF6">
    <property type="entry name" value="YJGP_YJGQ FAMILY PERMEASE"/>
    <property type="match status" value="1"/>
</dbReference>
<feature type="transmembrane region" description="Helical" evidence="6">
    <location>
        <begin position="367"/>
        <end position="387"/>
    </location>
</feature>
<keyword evidence="2" id="KW-1003">Cell membrane</keyword>